<feature type="region of interest" description="Disordered" evidence="1">
    <location>
        <begin position="304"/>
        <end position="323"/>
    </location>
</feature>
<dbReference type="InterPro" id="IPR036465">
    <property type="entry name" value="vWFA_dom_sf"/>
</dbReference>
<dbReference type="SUPFAM" id="SSF53300">
    <property type="entry name" value="vWA-like"/>
    <property type="match status" value="1"/>
</dbReference>
<evidence type="ECO:0000313" key="3">
    <source>
        <dbReference type="EMBL" id="GGK29753.1"/>
    </source>
</evidence>
<protein>
    <recommendedName>
        <fullName evidence="2">VWFA domain-containing protein</fullName>
    </recommendedName>
</protein>
<keyword evidence="4" id="KW-1185">Reference proteome</keyword>
<name>A0ABQ2F0E7_9DEIO</name>
<dbReference type="Proteomes" id="UP000647587">
    <property type="component" value="Unassembled WGS sequence"/>
</dbReference>
<reference evidence="4" key="1">
    <citation type="journal article" date="2019" name="Int. J. Syst. Evol. Microbiol.">
        <title>The Global Catalogue of Microorganisms (GCM) 10K type strain sequencing project: providing services to taxonomists for standard genome sequencing and annotation.</title>
        <authorList>
            <consortium name="The Broad Institute Genomics Platform"/>
            <consortium name="The Broad Institute Genome Sequencing Center for Infectious Disease"/>
            <person name="Wu L."/>
            <person name="Ma J."/>
        </authorList>
    </citation>
    <scope>NUCLEOTIDE SEQUENCE [LARGE SCALE GENOMIC DNA]</scope>
    <source>
        <strain evidence="4">JCM 30331</strain>
    </source>
</reference>
<evidence type="ECO:0000313" key="4">
    <source>
        <dbReference type="Proteomes" id="UP000647587"/>
    </source>
</evidence>
<evidence type="ECO:0000256" key="1">
    <source>
        <dbReference type="SAM" id="MobiDB-lite"/>
    </source>
</evidence>
<dbReference type="PROSITE" id="PS50234">
    <property type="entry name" value="VWFA"/>
    <property type="match status" value="1"/>
</dbReference>
<gene>
    <name evidence="3" type="ORF">GCM10008955_24490</name>
</gene>
<organism evidence="3 4">
    <name type="scientific">Deinococcus malanensis</name>
    <dbReference type="NCBI Taxonomy" id="1706855"/>
    <lineage>
        <taxon>Bacteria</taxon>
        <taxon>Thermotogati</taxon>
        <taxon>Deinococcota</taxon>
        <taxon>Deinococci</taxon>
        <taxon>Deinococcales</taxon>
        <taxon>Deinococcaceae</taxon>
        <taxon>Deinococcus</taxon>
    </lineage>
</organism>
<dbReference type="Pfam" id="PF00092">
    <property type="entry name" value="VWA"/>
    <property type="match status" value="1"/>
</dbReference>
<evidence type="ECO:0000259" key="2">
    <source>
        <dbReference type="PROSITE" id="PS50234"/>
    </source>
</evidence>
<sequence length="323" mass="35216">MAVVAFDHRVEVVAPLQEVKDLAQLESLIDTLQVGGSTNLFGGWQTASRLLLYGAEQGRLSRIVLVTDGRANVGLREPLIIGEHVAQAQTQGVSTSTVGVGVRYDENLLETLAGTGDGNYHFAERPDELEDTLQTELASLKATLGRRVSLGLRGVKVKDALNDFGRVHSGRLALPPLRAGRTLDLVFRLIVSDEQKLALRLAWDDATGERHSEHVMHTFLAVPQGFNELEQAEVVRVREGLLAARAQRTAAQLADIGDLSGALLALSSIRNRLQVESLRSAISLTSELHQLGEVERRLRQNNRSAASKLARKQSYAKQSGREG</sequence>
<comment type="caution">
    <text evidence="3">The sequence shown here is derived from an EMBL/GenBank/DDBJ whole genome shotgun (WGS) entry which is preliminary data.</text>
</comment>
<dbReference type="Gene3D" id="3.40.50.410">
    <property type="entry name" value="von Willebrand factor, type A domain"/>
    <property type="match status" value="1"/>
</dbReference>
<dbReference type="EMBL" id="BMPP01000009">
    <property type="protein sequence ID" value="GGK29753.1"/>
    <property type="molecule type" value="Genomic_DNA"/>
</dbReference>
<proteinExistence type="predicted"/>
<dbReference type="InterPro" id="IPR002035">
    <property type="entry name" value="VWF_A"/>
</dbReference>
<feature type="domain" description="VWFA" evidence="2">
    <location>
        <begin position="1"/>
        <end position="137"/>
    </location>
</feature>
<accession>A0ABQ2F0E7</accession>